<keyword evidence="9" id="KW-0342">GTP-binding</keyword>
<sequence length="1438" mass="161361">MQIASAHTTYIIGSILEHFTFRFTVLFLLRIIFVRAVAERICVPAESPEMPPRLYPLADHRREFVKILNASAIKNQMRLHIAQSQPPGENAKYVSEVLLGVQVEALGAENFAQVLPAMDLALESIQNSSAFSGVTFTIVPILHLTSIPCDTLALLEQLNKNGIHVLFGPLNDFTIANAARFSTSMYNIPLVTPGGFAYQLSDKVEYALLTRVFFSYSDLAWLFEVTMKAYGWLPNQQTPVGVYALRNQRRRDSDTGHTALVGVFQQQTIQKFLTEGNYKVFQIQTDDQSAVVEQFLKRLPDTARVIILCADPAAVRFIMLKAHEMGYTNGAYVFFNVDLFSTRDQLERPWYRKESSKEENEKARKAYRALMTISLKKPDSPEYKRFSAQVRARSLRDYQGKFPDSEVRMFIGLFHDAVMLYSIALNDALSHGIGISDGRKMTHLMWNRTFQGVTGTIRIDSNGDRNADYSLLDMDPETGLFKIVANYFGNDKTMRPIPGVNIDWVNSANKPPPAIPECGFDGSQCHSDYILMISVICAILFGVILTVAIILAVVLYRRAELQALNWIIDWSELKFPDRYESLHDAHAGIDESGDKNDSPPVPVDAAEGVLGRYVQPFGEVNTVDTAGEGGGGGSPQRARKKSWLNKGLTYNGSNDKQRKGAIKFAEEPAKCQMVSTDEGVEVPEEFIKQPAVLKRFQQRWARRSRAVEEVTLVTQSSAPMGHKSLSKAHSEAVYIKSPSFDYSSVTSRHRNLAARRKQEGSGSEPEYNPLLEPIHMTRRKKDSQISRHSAETQASLIREQLARSQRFGATATYKGSVVFVKAIRRQSRIEANKETSMEVNKVKDMNNDHICRLIGICVELPHQYIVTEYCPRGSLQDFLRKEQFTMEWMFKLSLIQDICRGMTYLHQIYGPHGNLKSSNCLLDSRFAVKLTDFGIPRIRGPRPQKSEMDPRAYYEGLLWTAPELMPVDDNEPAKPGTFKGDVYSFAIICQELIYRKGVFYMGNDDPPELEEIVKAVKQCRRPILRPILEPHEECTDEIVQLIKKAWDDDPVQRPDFRAIGKNIIADAPGNLVDNLLDRMQHYTNDLEAMVIKRTEQYKDEKKRAEDLLYSMLPQSVASQLINKHTVEAESFEKVTIYFSDIVGFTSLSAESTPMQVVELLNQLYTLFDDIIGNFDVYKVETIGDAYMVASGLPKRNGNEHARAVARMSIAFLKELFEFQIPHRPEKRLELRIGIHSGPVCAGVVGQKMPRYCLFGDTVNTSSRMESNGLPLKIHISKETFKVLQTFNSFIMTERGLVKMKGKGEQNTYWLHGEGSFVVDPVPAGAILVGGPYDGAVGPIEAGVIPKIVSRPQLPRSRHISASPSSPTPIVAMDTSCPPDYDEAQLSSNCEPSGDKNKRRLGVFQPNGLQVSSANIMPNAAVTNTSADAVKGQSYKVTV</sequence>
<evidence type="ECO:0000256" key="2">
    <source>
        <dbReference type="ARBA" id="ARBA00004251"/>
    </source>
</evidence>
<dbReference type="Pfam" id="PF00211">
    <property type="entry name" value="Guanylate_cyc"/>
    <property type="match status" value="1"/>
</dbReference>
<reference evidence="21" key="1">
    <citation type="submission" date="2024-06" db="EMBL/GenBank/DDBJ databases">
        <authorList>
            <person name="Liu X."/>
            <person name="Lenzi L."/>
            <person name="Haldenby T S."/>
            <person name="Uol C."/>
        </authorList>
    </citation>
    <scope>NUCLEOTIDE SEQUENCE</scope>
</reference>
<evidence type="ECO:0000256" key="5">
    <source>
        <dbReference type="ARBA" id="ARBA00022692"/>
    </source>
</evidence>
<dbReference type="SMART" id="SM00044">
    <property type="entry name" value="CYCc"/>
    <property type="match status" value="1"/>
</dbReference>
<evidence type="ECO:0000256" key="9">
    <source>
        <dbReference type="ARBA" id="ARBA00023134"/>
    </source>
</evidence>
<feature type="domain" description="Protein kinase" evidence="19">
    <location>
        <begin position="796"/>
        <end position="1065"/>
    </location>
</feature>
<feature type="region of interest" description="Disordered" evidence="17">
    <location>
        <begin position="1380"/>
        <end position="1400"/>
    </location>
</feature>
<dbReference type="GO" id="GO:0004016">
    <property type="term" value="F:adenylate cyclase activity"/>
    <property type="evidence" value="ECO:0007669"/>
    <property type="project" value="TreeGrafter"/>
</dbReference>
<keyword evidence="5 18" id="KW-0812">Transmembrane</keyword>
<keyword evidence="10 18" id="KW-0472">Membrane</keyword>
<keyword evidence="12" id="KW-0325">Glycoprotein</keyword>
<evidence type="ECO:0000256" key="4">
    <source>
        <dbReference type="ARBA" id="ARBA00022475"/>
    </source>
</evidence>
<keyword evidence="6" id="KW-0732">Signal</keyword>
<evidence type="ECO:0000256" key="3">
    <source>
        <dbReference type="ARBA" id="ARBA00012202"/>
    </source>
</evidence>
<dbReference type="SUPFAM" id="SSF53822">
    <property type="entry name" value="Periplasmic binding protein-like I"/>
    <property type="match status" value="1"/>
</dbReference>
<feature type="transmembrane region" description="Helical" evidence="18">
    <location>
        <begin position="529"/>
        <end position="556"/>
    </location>
</feature>
<dbReference type="GO" id="GO:0001653">
    <property type="term" value="F:peptide receptor activity"/>
    <property type="evidence" value="ECO:0007669"/>
    <property type="project" value="TreeGrafter"/>
</dbReference>
<dbReference type="GO" id="GO:0035556">
    <property type="term" value="P:intracellular signal transduction"/>
    <property type="evidence" value="ECO:0007669"/>
    <property type="project" value="InterPro"/>
</dbReference>
<evidence type="ECO:0000256" key="8">
    <source>
        <dbReference type="ARBA" id="ARBA00022989"/>
    </source>
</evidence>
<evidence type="ECO:0000256" key="15">
    <source>
        <dbReference type="RuleBase" id="RU000405"/>
    </source>
</evidence>
<dbReference type="InterPro" id="IPR001054">
    <property type="entry name" value="A/G_cyclase"/>
</dbReference>
<accession>A0AAV2TVK8</accession>
<dbReference type="Proteomes" id="UP001497525">
    <property type="component" value="Unassembled WGS sequence"/>
</dbReference>
<evidence type="ECO:0000256" key="6">
    <source>
        <dbReference type="ARBA" id="ARBA00022729"/>
    </source>
</evidence>
<evidence type="ECO:0000256" key="12">
    <source>
        <dbReference type="ARBA" id="ARBA00023180"/>
    </source>
</evidence>
<dbReference type="Gene3D" id="3.30.70.1230">
    <property type="entry name" value="Nucleotide cyclase"/>
    <property type="match status" value="1"/>
</dbReference>
<name>A0AAV2TVK8_CALDB</name>
<dbReference type="GO" id="GO:0005524">
    <property type="term" value="F:ATP binding"/>
    <property type="evidence" value="ECO:0007669"/>
    <property type="project" value="InterPro"/>
</dbReference>
<dbReference type="GO" id="GO:0007168">
    <property type="term" value="P:receptor guanylyl cyclase signaling pathway"/>
    <property type="evidence" value="ECO:0007669"/>
    <property type="project" value="TreeGrafter"/>
</dbReference>
<keyword evidence="13 15" id="KW-0456">Lyase</keyword>
<dbReference type="Gene3D" id="6.10.250.780">
    <property type="match status" value="1"/>
</dbReference>
<evidence type="ECO:0000256" key="14">
    <source>
        <dbReference type="ARBA" id="ARBA00023293"/>
    </source>
</evidence>
<evidence type="ECO:0000313" key="21">
    <source>
        <dbReference type="EMBL" id="CAL5140688.1"/>
    </source>
</evidence>
<evidence type="ECO:0000313" key="22">
    <source>
        <dbReference type="Proteomes" id="UP001497525"/>
    </source>
</evidence>
<dbReference type="PROSITE" id="PS00452">
    <property type="entry name" value="GUANYLATE_CYCLASE_1"/>
    <property type="match status" value="1"/>
</dbReference>
<dbReference type="InterPro" id="IPR050401">
    <property type="entry name" value="Cyclic_nucleotide_synthase"/>
</dbReference>
<comment type="subcellular location">
    <subcellularLocation>
        <location evidence="2">Cell membrane</location>
        <topology evidence="2">Single-pass type I membrane protein</topology>
    </subcellularLocation>
</comment>
<evidence type="ECO:0000256" key="7">
    <source>
        <dbReference type="ARBA" id="ARBA00022741"/>
    </source>
</evidence>
<proteinExistence type="inferred from homology"/>
<keyword evidence="4" id="KW-1003">Cell membrane</keyword>
<dbReference type="Gene3D" id="3.40.50.2300">
    <property type="match status" value="2"/>
</dbReference>
<dbReference type="PANTHER" id="PTHR11920:SF494">
    <property type="entry name" value="ATRIAL NATRIURETIC PEPTIDE RECEPTOR 2"/>
    <property type="match status" value="1"/>
</dbReference>
<feature type="region of interest" description="Disordered" evidence="17">
    <location>
        <begin position="623"/>
        <end position="657"/>
    </location>
</feature>
<dbReference type="InterPro" id="IPR001828">
    <property type="entry name" value="ANF_lig-bd_rcpt"/>
</dbReference>
<dbReference type="Pfam" id="PF01094">
    <property type="entry name" value="ANF_receptor"/>
    <property type="match status" value="1"/>
</dbReference>
<dbReference type="InterPro" id="IPR028082">
    <property type="entry name" value="Peripla_BP_I"/>
</dbReference>
<dbReference type="PROSITE" id="PS50125">
    <property type="entry name" value="GUANYLATE_CYCLASE_2"/>
    <property type="match status" value="1"/>
</dbReference>
<keyword evidence="14 16" id="KW-0141">cGMP biosynthesis</keyword>
<evidence type="ECO:0000256" key="11">
    <source>
        <dbReference type="ARBA" id="ARBA00023170"/>
    </source>
</evidence>
<dbReference type="PRINTS" id="PR00255">
    <property type="entry name" value="NATPEPTIDER"/>
</dbReference>
<dbReference type="InterPro" id="IPR018297">
    <property type="entry name" value="A/G_cyclase_CS"/>
</dbReference>
<dbReference type="Gene3D" id="1.10.510.10">
    <property type="entry name" value="Transferase(Phosphotransferase) domain 1"/>
    <property type="match status" value="1"/>
</dbReference>
<dbReference type="GO" id="GO:0004383">
    <property type="term" value="F:guanylate cyclase activity"/>
    <property type="evidence" value="ECO:0007669"/>
    <property type="project" value="UniProtKB-EC"/>
</dbReference>
<feature type="domain" description="Guanylate cyclase" evidence="20">
    <location>
        <begin position="1135"/>
        <end position="1265"/>
    </location>
</feature>
<dbReference type="SUPFAM" id="SSF55073">
    <property type="entry name" value="Nucleotide cyclase"/>
    <property type="match status" value="1"/>
</dbReference>
<organism evidence="21 22">
    <name type="scientific">Calicophoron daubneyi</name>
    <name type="common">Rumen fluke</name>
    <name type="synonym">Paramphistomum daubneyi</name>
    <dbReference type="NCBI Taxonomy" id="300641"/>
    <lineage>
        <taxon>Eukaryota</taxon>
        <taxon>Metazoa</taxon>
        <taxon>Spiralia</taxon>
        <taxon>Lophotrochozoa</taxon>
        <taxon>Platyhelminthes</taxon>
        <taxon>Trematoda</taxon>
        <taxon>Digenea</taxon>
        <taxon>Plagiorchiida</taxon>
        <taxon>Pronocephalata</taxon>
        <taxon>Paramphistomoidea</taxon>
        <taxon>Paramphistomidae</taxon>
        <taxon>Calicophoron</taxon>
    </lineage>
</organism>
<comment type="catalytic activity">
    <reaction evidence="1 16">
        <text>GTP = 3',5'-cyclic GMP + diphosphate</text>
        <dbReference type="Rhea" id="RHEA:13665"/>
        <dbReference type="ChEBI" id="CHEBI:33019"/>
        <dbReference type="ChEBI" id="CHEBI:37565"/>
        <dbReference type="ChEBI" id="CHEBI:57746"/>
        <dbReference type="EC" id="4.6.1.2"/>
    </reaction>
</comment>
<evidence type="ECO:0000256" key="17">
    <source>
        <dbReference type="SAM" id="MobiDB-lite"/>
    </source>
</evidence>
<comment type="similarity">
    <text evidence="15">Belongs to the adenylyl cyclase class-4/guanylyl cyclase family.</text>
</comment>
<dbReference type="FunFam" id="3.40.50.2300:FF:000153">
    <property type="entry name" value="Guanylate cyclase"/>
    <property type="match status" value="1"/>
</dbReference>
<dbReference type="CDD" id="cd07302">
    <property type="entry name" value="CHD"/>
    <property type="match status" value="1"/>
</dbReference>
<dbReference type="SUPFAM" id="SSF56112">
    <property type="entry name" value="Protein kinase-like (PK-like)"/>
    <property type="match status" value="1"/>
</dbReference>
<evidence type="ECO:0000256" key="13">
    <source>
        <dbReference type="ARBA" id="ARBA00023239"/>
    </source>
</evidence>
<evidence type="ECO:0000259" key="20">
    <source>
        <dbReference type="PROSITE" id="PS50125"/>
    </source>
</evidence>
<dbReference type="EC" id="4.6.1.2" evidence="3 16"/>
<evidence type="ECO:0000256" key="1">
    <source>
        <dbReference type="ARBA" id="ARBA00001436"/>
    </source>
</evidence>
<keyword evidence="7" id="KW-0547">Nucleotide-binding</keyword>
<dbReference type="InterPro" id="IPR000719">
    <property type="entry name" value="Prot_kinase_dom"/>
</dbReference>
<dbReference type="PROSITE" id="PS50011">
    <property type="entry name" value="PROTEIN_KINASE_DOM"/>
    <property type="match status" value="1"/>
</dbReference>
<keyword evidence="8 18" id="KW-1133">Transmembrane helix</keyword>
<dbReference type="InterPro" id="IPR001245">
    <property type="entry name" value="Ser-Thr/Tyr_kinase_cat_dom"/>
</dbReference>
<gene>
    <name evidence="21" type="ORF">CDAUBV1_LOCUS15983</name>
</gene>
<dbReference type="InterPro" id="IPR011009">
    <property type="entry name" value="Kinase-like_dom_sf"/>
</dbReference>
<comment type="caution">
    <text evidence="21">The sequence shown here is derived from an EMBL/GenBank/DDBJ whole genome shotgun (WGS) entry which is preliminary data.</text>
</comment>
<protein>
    <recommendedName>
        <fullName evidence="3 16">Guanylate cyclase</fullName>
        <ecNumber evidence="3 16">4.6.1.2</ecNumber>
    </recommendedName>
</protein>
<dbReference type="InterPro" id="IPR001170">
    <property type="entry name" value="ANPR/GUC"/>
</dbReference>
<dbReference type="EMBL" id="CAXLJL010000767">
    <property type="protein sequence ID" value="CAL5140688.1"/>
    <property type="molecule type" value="Genomic_DNA"/>
</dbReference>
<dbReference type="InterPro" id="IPR029787">
    <property type="entry name" value="Nucleotide_cyclase"/>
</dbReference>
<evidence type="ECO:0000259" key="19">
    <source>
        <dbReference type="PROSITE" id="PS50011"/>
    </source>
</evidence>
<evidence type="ECO:0000256" key="16">
    <source>
        <dbReference type="RuleBase" id="RU003431"/>
    </source>
</evidence>
<dbReference type="GO" id="GO:0004672">
    <property type="term" value="F:protein kinase activity"/>
    <property type="evidence" value="ECO:0007669"/>
    <property type="project" value="InterPro"/>
</dbReference>
<dbReference type="PANTHER" id="PTHR11920">
    <property type="entry name" value="GUANYLYL CYCLASE"/>
    <property type="match status" value="1"/>
</dbReference>
<dbReference type="FunFam" id="3.30.70.1230:FF:000004">
    <property type="entry name" value="Guanylate cyclase"/>
    <property type="match status" value="1"/>
</dbReference>
<dbReference type="Pfam" id="PF07714">
    <property type="entry name" value="PK_Tyr_Ser-Thr"/>
    <property type="match status" value="1"/>
</dbReference>
<keyword evidence="11" id="KW-0675">Receptor</keyword>
<dbReference type="GO" id="GO:0005886">
    <property type="term" value="C:plasma membrane"/>
    <property type="evidence" value="ECO:0007669"/>
    <property type="project" value="UniProtKB-SubCell"/>
</dbReference>
<dbReference type="GO" id="GO:0005525">
    <property type="term" value="F:GTP binding"/>
    <property type="evidence" value="ECO:0007669"/>
    <property type="project" value="UniProtKB-KW"/>
</dbReference>
<evidence type="ECO:0000256" key="10">
    <source>
        <dbReference type="ARBA" id="ARBA00023136"/>
    </source>
</evidence>
<evidence type="ECO:0000256" key="18">
    <source>
        <dbReference type="SAM" id="Phobius"/>
    </source>
</evidence>